<dbReference type="InterPro" id="IPR050697">
    <property type="entry name" value="Adenylyl/Guanylyl_Cyclase_3/4"/>
</dbReference>
<keyword evidence="2" id="KW-0812">Transmembrane</keyword>
<dbReference type="Pfam" id="PF00211">
    <property type="entry name" value="Guanylate_cyc"/>
    <property type="match status" value="1"/>
</dbReference>
<protein>
    <submittedName>
        <fullName evidence="4">Adenylate/guanylate cyclase domain-containing protein</fullName>
    </submittedName>
</protein>
<dbReference type="EMBL" id="JBCHKQ010000002">
    <property type="protein sequence ID" value="MEM5947767.1"/>
    <property type="molecule type" value="Genomic_DNA"/>
</dbReference>
<feature type="transmembrane region" description="Helical" evidence="2">
    <location>
        <begin position="186"/>
        <end position="205"/>
    </location>
</feature>
<evidence type="ECO:0000313" key="4">
    <source>
        <dbReference type="EMBL" id="MEM5947767.1"/>
    </source>
</evidence>
<dbReference type="InterPro" id="IPR001054">
    <property type="entry name" value="A/G_cyclase"/>
</dbReference>
<dbReference type="InterPro" id="IPR019734">
    <property type="entry name" value="TPR_rpt"/>
</dbReference>
<organism evidence="4 5">
    <name type="scientific">Rarispira pelagica</name>
    <dbReference type="NCBI Taxonomy" id="3141764"/>
    <lineage>
        <taxon>Bacteria</taxon>
        <taxon>Pseudomonadati</taxon>
        <taxon>Spirochaetota</taxon>
        <taxon>Spirochaetia</taxon>
        <taxon>Winmispirales</taxon>
        <taxon>Winmispiraceae</taxon>
        <taxon>Rarispira</taxon>
    </lineage>
</organism>
<feature type="transmembrane region" description="Helical" evidence="2">
    <location>
        <begin position="304"/>
        <end position="326"/>
    </location>
</feature>
<dbReference type="InterPro" id="IPR011623">
    <property type="entry name" value="7TMR_DISM_rcpt_extracell_dom1"/>
</dbReference>
<dbReference type="Proteomes" id="UP001466331">
    <property type="component" value="Unassembled WGS sequence"/>
</dbReference>
<dbReference type="SUPFAM" id="SSF48452">
    <property type="entry name" value="TPR-like"/>
    <property type="match status" value="1"/>
</dbReference>
<dbReference type="Pfam" id="PF07695">
    <property type="entry name" value="7TMR-DISM_7TM"/>
    <property type="match status" value="1"/>
</dbReference>
<gene>
    <name evidence="4" type="ORF">WKV44_04340</name>
</gene>
<feature type="transmembrane region" description="Helical" evidence="2">
    <location>
        <begin position="361"/>
        <end position="379"/>
    </location>
</feature>
<dbReference type="RefSeq" id="WP_420069217.1">
    <property type="nucleotide sequence ID" value="NZ_JBCHKQ010000002.1"/>
</dbReference>
<feature type="domain" description="Guanylate cyclase" evidence="3">
    <location>
        <begin position="434"/>
        <end position="560"/>
    </location>
</feature>
<feature type="transmembrane region" description="Helical" evidence="2">
    <location>
        <begin position="212"/>
        <end position="237"/>
    </location>
</feature>
<dbReference type="PANTHER" id="PTHR43081:SF1">
    <property type="entry name" value="ADENYLATE CYCLASE, TERMINAL-DIFFERENTIATION SPECIFIC"/>
    <property type="match status" value="1"/>
</dbReference>
<sequence>MSVFGIEKNVLDSTVLITHKMLDKPVSLTGFARFYWKKLLSMEDVSSSSYELVSFPSFWNNAQELSGHYPAEGYGTYYLHFIIVDYDDYQPYTPITFDLREITGTYRLFVNERLVLENGFFSTSKNSIEPSLRPRTVTFTPPGRDFDVFLQVANFDDIYGGLKVPIVIGKPSVINSRNQLYSGVDFFVFGALFIIALYHLVLFFLRRDMSYLAFALFALAIVIRGGLTGTRLIHMLLEGRFTIILIKIEIICVYVAAVSFYHFITSLFPSVEYRWYSIFFRYSSLIFMILLAALPLSIGANLHNIYNIILISAVVVVMVYVVRALINKEKESIPVVVGFAAIAVAVINDVLYSIFNIGFTYMSSYALFFFLLLQSYILSRRYAITHNTMLEYSEKMKKLANAASRFVPYEFINMLGRDSLESVTLGDHKVHDMAVMFSDIRDFTTISEQLTPEESFNFLNSYLNRISPIIKENGGFIDKYLGDGIMALFPGEPKSAVKAGAEMLLSLDEYNRERQRVGKSPIDIGIGLHWGDVVLGTVGEATRMDGTVVSDTVNTAARLEALTKVMGARLLISHNLFLQMPDIAQENNNYFFRFLGRIRLKGKHNSVPIFEIMTNYDKDKIKSSTYFEKALYAYFNDEFDEAEEFFMQALEIAPRDLACRYYLQKTKKKKLEREASIVGNLLSEHDRDML</sequence>
<evidence type="ECO:0000259" key="3">
    <source>
        <dbReference type="PROSITE" id="PS50125"/>
    </source>
</evidence>
<accession>A0ABU9UAR7</accession>
<name>A0ABU9UAR7_9SPIR</name>
<feature type="repeat" description="TPR" evidence="1">
    <location>
        <begin position="623"/>
        <end position="656"/>
    </location>
</feature>
<evidence type="ECO:0000313" key="5">
    <source>
        <dbReference type="Proteomes" id="UP001466331"/>
    </source>
</evidence>
<dbReference type="InterPro" id="IPR029787">
    <property type="entry name" value="Nucleotide_cyclase"/>
</dbReference>
<dbReference type="CDD" id="cd07302">
    <property type="entry name" value="CHD"/>
    <property type="match status" value="1"/>
</dbReference>
<dbReference type="SMART" id="SM00044">
    <property type="entry name" value="CYCc"/>
    <property type="match status" value="1"/>
</dbReference>
<feature type="transmembrane region" description="Helical" evidence="2">
    <location>
        <begin position="243"/>
        <end position="264"/>
    </location>
</feature>
<comment type="caution">
    <text evidence="4">The sequence shown here is derived from an EMBL/GenBank/DDBJ whole genome shotgun (WGS) entry which is preliminary data.</text>
</comment>
<dbReference type="PANTHER" id="PTHR43081">
    <property type="entry name" value="ADENYLATE CYCLASE, TERMINAL-DIFFERENTIATION SPECIFIC-RELATED"/>
    <property type="match status" value="1"/>
</dbReference>
<keyword evidence="2" id="KW-0472">Membrane</keyword>
<proteinExistence type="predicted"/>
<evidence type="ECO:0000256" key="2">
    <source>
        <dbReference type="SAM" id="Phobius"/>
    </source>
</evidence>
<evidence type="ECO:0000256" key="1">
    <source>
        <dbReference type="PROSITE-ProRule" id="PRU00339"/>
    </source>
</evidence>
<feature type="transmembrane region" description="Helical" evidence="2">
    <location>
        <begin position="276"/>
        <end position="298"/>
    </location>
</feature>
<keyword evidence="1" id="KW-0802">TPR repeat</keyword>
<dbReference type="InterPro" id="IPR011990">
    <property type="entry name" value="TPR-like_helical_dom_sf"/>
</dbReference>
<dbReference type="PROSITE" id="PS50005">
    <property type="entry name" value="TPR"/>
    <property type="match status" value="1"/>
</dbReference>
<dbReference type="PROSITE" id="PS50125">
    <property type="entry name" value="GUANYLATE_CYCLASE_2"/>
    <property type="match status" value="1"/>
</dbReference>
<keyword evidence="5" id="KW-1185">Reference proteome</keyword>
<dbReference type="SMART" id="SM00028">
    <property type="entry name" value="TPR"/>
    <property type="match status" value="1"/>
</dbReference>
<reference evidence="4 5" key="1">
    <citation type="submission" date="2024-03" db="EMBL/GenBank/DDBJ databases">
        <title>Ignisphaera cupida sp. nov., a hyperthermophilic hydrolytic archaeon from a hot spring of Kamchatka, and proposal of Ignisphaeraceae fam. nov.</title>
        <authorList>
            <person name="Podosokorskaya O.A."/>
            <person name="Elcheninov A.G."/>
            <person name="Maltseva A.I."/>
            <person name="Zayulina K.S."/>
            <person name="Novikov A."/>
            <person name="Merkel A.Y."/>
        </authorList>
    </citation>
    <scope>NUCLEOTIDE SEQUENCE [LARGE SCALE GENOMIC DNA]</scope>
    <source>
        <strain evidence="4 5">38H-sp</strain>
    </source>
</reference>
<keyword evidence="2" id="KW-1133">Transmembrane helix</keyword>
<dbReference type="Gene3D" id="3.30.70.1230">
    <property type="entry name" value="Nucleotide cyclase"/>
    <property type="match status" value="1"/>
</dbReference>
<dbReference type="SUPFAM" id="SSF55073">
    <property type="entry name" value="Nucleotide cyclase"/>
    <property type="match status" value="1"/>
</dbReference>
<feature type="transmembrane region" description="Helical" evidence="2">
    <location>
        <begin position="333"/>
        <end position="355"/>
    </location>
</feature>